<evidence type="ECO:0000256" key="4">
    <source>
        <dbReference type="ARBA" id="ARBA00022833"/>
    </source>
</evidence>
<keyword evidence="4" id="KW-0862">Zinc</keyword>
<dbReference type="GO" id="GO:0004222">
    <property type="term" value="F:metalloendopeptidase activity"/>
    <property type="evidence" value="ECO:0007669"/>
    <property type="project" value="InterPro"/>
</dbReference>
<dbReference type="GO" id="GO:0006508">
    <property type="term" value="P:proteolysis"/>
    <property type="evidence" value="ECO:0007669"/>
    <property type="project" value="UniProtKB-KW"/>
</dbReference>
<dbReference type="InterPro" id="IPR001818">
    <property type="entry name" value="Pept_M10_metallopeptidase"/>
</dbReference>
<keyword evidence="3" id="KW-0378">Hydrolase</keyword>
<dbReference type="RefSeq" id="WP_143005554.1">
    <property type="nucleotide sequence ID" value="NZ_FNJI01000036.1"/>
</dbReference>
<dbReference type="GO" id="GO:0008270">
    <property type="term" value="F:zinc ion binding"/>
    <property type="evidence" value="ECO:0007669"/>
    <property type="project" value="InterPro"/>
</dbReference>
<keyword evidence="8" id="KW-1185">Reference proteome</keyword>
<reference evidence="7 8" key="1">
    <citation type="submission" date="2016-10" db="EMBL/GenBank/DDBJ databases">
        <authorList>
            <person name="de Groot N.N."/>
        </authorList>
    </citation>
    <scope>NUCLEOTIDE SEQUENCE [LARGE SCALE GENOMIC DNA]</scope>
    <source>
        <strain evidence="7 8">DSM 12130</strain>
    </source>
</reference>
<gene>
    <name evidence="7" type="ORF">SAMN05660330_03742</name>
</gene>
<dbReference type="Proteomes" id="UP000199073">
    <property type="component" value="Unassembled WGS sequence"/>
</dbReference>
<keyword evidence="1" id="KW-0645">Protease</keyword>
<dbReference type="Gene3D" id="3.40.390.10">
    <property type="entry name" value="Collagenase (Catalytic Domain)"/>
    <property type="match status" value="1"/>
</dbReference>
<dbReference type="InterPro" id="IPR024079">
    <property type="entry name" value="MetalloPept_cat_dom_sf"/>
</dbReference>
<evidence type="ECO:0000313" key="7">
    <source>
        <dbReference type="EMBL" id="SDP70072.1"/>
    </source>
</evidence>
<feature type="domain" description="Peptidase M10 metallopeptidase" evidence="6">
    <location>
        <begin position="290"/>
        <end position="398"/>
    </location>
</feature>
<sequence>MLKRIALIILMLLGIFVNRASAVEVTCLDPSDRAFTRGTGEPVTETVTFPGVIGPALLKIYNGANDDTNEKVSSTMISLNGVNVTTPEMFNQNVDYVEIEVQLLEGENELAVQLKSKPGGTVRVGVYQEIDAEAAAFIGPEGGALLIERPNSPLENLKLVIPEGALIEKKLISINSPSFIPSLPEDYSLEYILELQPTSLQFIKSIQLIVPSRGATNKLFYYYDETTNDWVLVPTLFDEYLNCFIVDIEHFSIYGVIEWLACVNPDNPLSVNCPHFPECSLVKYKIIGLNTDFHDSIKRAFSTWEKSLGNKLRFIEEENISEEVDIEIKSNKDLPWSECKRIFARTSKISHKIEFNINELLTNDYIWTSSSCKLAENQISIEEVALHEIGHALGLAHRCNVSEYDEKCDKYFCPRCKNNNPVMAKTTPRDIERDPCVDLNYIDEINIADIYNVTTSCVDADDDGSPAYHDCNDNDKFIYPKASEICDTQDNQCPGDIGYGDIDEGCNPETIISNAGIVIDGLFDDWSEIPPIALSPVGCEEESCPEGTDIKSLKLAKNENTLYFLFETWTPLDTTGEVGYRLWFDNNKNGQLDGDPEDRQISTYYLDGNYDISCQKMDGESILLNNSIAMGSGNFIEGQVDACGLGLSNEFHLSSGTHSQISLDNFDRFPAVNNVNANGIVDNCVIVPEIEVNGFSFYFENDFYIALFADDPDGLVDSIIVTGPGIIGSIPLVYEAYSPGEWANASHSNLGSIPPVAPATYTFEISLKEDGTPPFTQETVIERFIEQTATNLQPAGAAFGDITFTWTGVDEPDFIYSIGLFNESDDFIKVWSPPSNTSEPFFPYDGPPLIPGNYYEYRVAAQDKYGNESNALEHFIYEPDPQVSSTSGTRCIEELIQTGWGFTPDGLVELHFRRPDDSQSPTIIVQAGQDGMYDHAWPIPSDAAIGTYQHWAVDLTTEISTPVVNYEITPLAPKVSSTSGTRGVDTLHQSGWDFAPNGLAELHFRRPDGSLSPTTIESIDIDGTFEHVWPIPSDAGPGIYQYWAVDLTCGATSAEVNYEIWP</sequence>
<keyword evidence="5" id="KW-0732">Signal</keyword>
<evidence type="ECO:0000256" key="2">
    <source>
        <dbReference type="ARBA" id="ARBA00022723"/>
    </source>
</evidence>
<proteinExistence type="predicted"/>
<protein>
    <submittedName>
        <fullName evidence="7">Putative metal-binding motif-containing protein</fullName>
    </submittedName>
</protein>
<evidence type="ECO:0000256" key="1">
    <source>
        <dbReference type="ARBA" id="ARBA00022670"/>
    </source>
</evidence>
<keyword evidence="2" id="KW-0479">Metal-binding</keyword>
<dbReference type="Gene3D" id="2.60.220.30">
    <property type="match status" value="1"/>
</dbReference>
<accession>A0A1H0UV14</accession>
<dbReference type="EMBL" id="FNJI01000036">
    <property type="protein sequence ID" value="SDP70072.1"/>
    <property type="molecule type" value="Genomic_DNA"/>
</dbReference>
<dbReference type="Pfam" id="PF00413">
    <property type="entry name" value="Peptidase_M10"/>
    <property type="match status" value="1"/>
</dbReference>
<dbReference type="OrthoDB" id="9788513at2"/>
<evidence type="ECO:0000313" key="8">
    <source>
        <dbReference type="Proteomes" id="UP000199073"/>
    </source>
</evidence>
<feature type="chain" id="PRO_5011667524" evidence="5">
    <location>
        <begin position="23"/>
        <end position="1062"/>
    </location>
</feature>
<dbReference type="SUPFAM" id="SSF55486">
    <property type="entry name" value="Metalloproteases ('zincins'), catalytic domain"/>
    <property type="match status" value="1"/>
</dbReference>
<dbReference type="AlphaFoldDB" id="A0A1H0UV14"/>
<feature type="signal peptide" evidence="5">
    <location>
        <begin position="1"/>
        <end position="22"/>
    </location>
</feature>
<organism evidence="7 8">
    <name type="scientific">Desulforhopalus singaporensis</name>
    <dbReference type="NCBI Taxonomy" id="91360"/>
    <lineage>
        <taxon>Bacteria</taxon>
        <taxon>Pseudomonadati</taxon>
        <taxon>Thermodesulfobacteriota</taxon>
        <taxon>Desulfobulbia</taxon>
        <taxon>Desulfobulbales</taxon>
        <taxon>Desulfocapsaceae</taxon>
        <taxon>Desulforhopalus</taxon>
    </lineage>
</organism>
<evidence type="ECO:0000256" key="3">
    <source>
        <dbReference type="ARBA" id="ARBA00022801"/>
    </source>
</evidence>
<name>A0A1H0UV14_9BACT</name>
<dbReference type="GO" id="GO:0031012">
    <property type="term" value="C:extracellular matrix"/>
    <property type="evidence" value="ECO:0007669"/>
    <property type="project" value="InterPro"/>
</dbReference>
<evidence type="ECO:0000259" key="6">
    <source>
        <dbReference type="Pfam" id="PF00413"/>
    </source>
</evidence>
<evidence type="ECO:0000256" key="5">
    <source>
        <dbReference type="SAM" id="SignalP"/>
    </source>
</evidence>